<evidence type="ECO:0000259" key="4">
    <source>
        <dbReference type="Pfam" id="PF03358"/>
    </source>
</evidence>
<dbReference type="Pfam" id="PF03358">
    <property type="entry name" value="FMN_red"/>
    <property type="match status" value="1"/>
</dbReference>
<evidence type="ECO:0000256" key="3">
    <source>
        <dbReference type="ARBA" id="ARBA00023002"/>
    </source>
</evidence>
<dbReference type="Proteomes" id="UP001500642">
    <property type="component" value="Unassembled WGS sequence"/>
</dbReference>
<protein>
    <submittedName>
        <fullName evidence="5">NADPH-dependent FMN reductase</fullName>
    </submittedName>
</protein>
<keyword evidence="2" id="KW-0288">FMN</keyword>
<evidence type="ECO:0000313" key="6">
    <source>
        <dbReference type="Proteomes" id="UP001500642"/>
    </source>
</evidence>
<reference evidence="6" key="1">
    <citation type="journal article" date="2019" name="Int. J. Syst. Evol. Microbiol.">
        <title>The Global Catalogue of Microorganisms (GCM) 10K type strain sequencing project: providing services to taxonomists for standard genome sequencing and annotation.</title>
        <authorList>
            <consortium name="The Broad Institute Genomics Platform"/>
            <consortium name="The Broad Institute Genome Sequencing Center for Infectious Disease"/>
            <person name="Wu L."/>
            <person name="Ma J."/>
        </authorList>
    </citation>
    <scope>NUCLEOTIDE SEQUENCE [LARGE SCALE GENOMIC DNA]</scope>
    <source>
        <strain evidence="6">JCM 17808</strain>
    </source>
</reference>
<evidence type="ECO:0000256" key="2">
    <source>
        <dbReference type="ARBA" id="ARBA00022643"/>
    </source>
</evidence>
<organism evidence="5 6">
    <name type="scientific">Brevibacterium pityocampae</name>
    <dbReference type="NCBI Taxonomy" id="506594"/>
    <lineage>
        <taxon>Bacteria</taxon>
        <taxon>Bacillati</taxon>
        <taxon>Actinomycetota</taxon>
        <taxon>Actinomycetes</taxon>
        <taxon>Micrococcales</taxon>
        <taxon>Brevibacteriaceae</taxon>
        <taxon>Brevibacterium</taxon>
    </lineage>
</organism>
<evidence type="ECO:0000256" key="1">
    <source>
        <dbReference type="ARBA" id="ARBA00022630"/>
    </source>
</evidence>
<dbReference type="InterPro" id="IPR029039">
    <property type="entry name" value="Flavoprotein-like_sf"/>
</dbReference>
<evidence type="ECO:0000313" key="5">
    <source>
        <dbReference type="EMBL" id="GAA4388227.1"/>
    </source>
</evidence>
<dbReference type="SUPFAM" id="SSF52218">
    <property type="entry name" value="Flavoproteins"/>
    <property type="match status" value="1"/>
</dbReference>
<dbReference type="InterPro" id="IPR005025">
    <property type="entry name" value="FMN_Rdtase-like_dom"/>
</dbReference>
<dbReference type="PANTHER" id="PTHR43408:SF1">
    <property type="entry name" value="FMN REDUCTASE (NADPH)"/>
    <property type="match status" value="1"/>
</dbReference>
<feature type="domain" description="NADPH-dependent FMN reductase-like" evidence="4">
    <location>
        <begin position="3"/>
        <end position="140"/>
    </location>
</feature>
<keyword evidence="3" id="KW-0560">Oxidoreductase</keyword>
<dbReference type="RefSeq" id="WP_345030813.1">
    <property type="nucleotide sequence ID" value="NZ_BAABGL010000006.1"/>
</dbReference>
<name>A0ABP8JBS5_9MICO</name>
<dbReference type="PANTHER" id="PTHR43408">
    <property type="entry name" value="FMN REDUCTASE (NADPH)"/>
    <property type="match status" value="1"/>
</dbReference>
<keyword evidence="1" id="KW-0285">Flavoprotein</keyword>
<gene>
    <name evidence="5" type="primary">ssuE</name>
    <name evidence="5" type="ORF">GCM10023167_12770</name>
</gene>
<dbReference type="Gene3D" id="3.40.50.360">
    <property type="match status" value="1"/>
</dbReference>
<comment type="caution">
    <text evidence="5">The sequence shown here is derived from an EMBL/GenBank/DDBJ whole genome shotgun (WGS) entry which is preliminary data.</text>
</comment>
<dbReference type="InterPro" id="IPR051814">
    <property type="entry name" value="NAD(P)H-dep_FMN_reductase"/>
</dbReference>
<proteinExistence type="predicted"/>
<dbReference type="EMBL" id="BAABGL010000006">
    <property type="protein sequence ID" value="GAA4388227.1"/>
    <property type="molecule type" value="Genomic_DNA"/>
</dbReference>
<keyword evidence="6" id="KW-1185">Reference proteome</keyword>
<sequence>MASVVVINGSPSNPSTTERLLTEVAHRMRGHGHLTSLINVRDLPAAALITADLGDPGIVAGIAEVVAADALVVASPVYKASYSGLLKTFVDLLPPNCLAGTPVLPFVTGGSVGHVLALDQGLKPLLAALGATTIARGRFVESAHIGPAGLSEPAAAKVAGTVDDFALDIGLHARPRLSAVGA</sequence>
<accession>A0ABP8JBS5</accession>